<protein>
    <submittedName>
        <fullName evidence="2">Uncharacterized protein LOC113108961</fullName>
    </submittedName>
</protein>
<dbReference type="GeneID" id="113108961"/>
<evidence type="ECO:0000313" key="1">
    <source>
        <dbReference type="Proteomes" id="UP000515129"/>
    </source>
</evidence>
<dbReference type="PANTHER" id="PTHR38706">
    <property type="entry name" value="SI:CH211-198C19.1-RELATED"/>
    <property type="match status" value="1"/>
</dbReference>
<dbReference type="KEGG" id="caua:113108961"/>
<dbReference type="RefSeq" id="XP_026128191.1">
    <property type="nucleotide sequence ID" value="XM_026272406.1"/>
</dbReference>
<sequence>MMRTLHDLSDLKETGFGQPRPRHGLSLLWWFAHNCVKIDSNGHMTAKCDLANGAFGFHRFYNKETLLPKIYLPYYEVGNLSTPGSLPLYVTRHYTGELDSSNKDRIIVSFDSGWNRFHHIYVTRHSDQTNFDPSHTFRISLGLLREIKRLSYEDFLRETMNDLKPYQRRRNSITFSPPSFSLQSLQGQRSHQSPWLFCACCILLICALLLFYKECGLGQPWPRHGLELLYWFDKEWFLVCDPMEEDFGFHLFENRCSKHKGSHNTTPASKTTAMQIASLSPITERGLGKFT</sequence>
<evidence type="ECO:0000313" key="2">
    <source>
        <dbReference type="RefSeq" id="XP_026128191.1"/>
    </source>
</evidence>
<dbReference type="AlphaFoldDB" id="A0A6P6Q443"/>
<proteinExistence type="predicted"/>
<reference evidence="2" key="1">
    <citation type="submission" date="2025-08" db="UniProtKB">
        <authorList>
            <consortium name="RefSeq"/>
        </authorList>
    </citation>
    <scope>IDENTIFICATION</scope>
    <source>
        <strain evidence="2">Wakin</strain>
        <tissue evidence="2">Muscle</tissue>
    </source>
</reference>
<keyword evidence="1" id="KW-1185">Reference proteome</keyword>
<dbReference type="PANTHER" id="PTHR38706:SF2">
    <property type="match status" value="1"/>
</dbReference>
<dbReference type="OrthoDB" id="8446997at2759"/>
<gene>
    <name evidence="2" type="primary">LOC113108961</name>
</gene>
<accession>A0A6P6Q443</accession>
<organism evidence="1 2">
    <name type="scientific">Carassius auratus</name>
    <name type="common">Goldfish</name>
    <dbReference type="NCBI Taxonomy" id="7957"/>
    <lineage>
        <taxon>Eukaryota</taxon>
        <taxon>Metazoa</taxon>
        <taxon>Chordata</taxon>
        <taxon>Craniata</taxon>
        <taxon>Vertebrata</taxon>
        <taxon>Euteleostomi</taxon>
        <taxon>Actinopterygii</taxon>
        <taxon>Neopterygii</taxon>
        <taxon>Teleostei</taxon>
        <taxon>Ostariophysi</taxon>
        <taxon>Cypriniformes</taxon>
        <taxon>Cyprinidae</taxon>
        <taxon>Cyprininae</taxon>
        <taxon>Carassius</taxon>
    </lineage>
</organism>
<dbReference type="Proteomes" id="UP000515129">
    <property type="component" value="Chromosome 1"/>
</dbReference>
<name>A0A6P6Q443_CARAU</name>